<dbReference type="Proteomes" id="UP000003452">
    <property type="component" value="Unassembled WGS sequence"/>
</dbReference>
<reference evidence="2 3" key="2">
    <citation type="submission" date="2008-08" db="EMBL/GenBank/DDBJ databases">
        <authorList>
            <person name="Fulton L."/>
            <person name="Clifton S."/>
            <person name="Fulton B."/>
            <person name="Xu J."/>
            <person name="Minx P."/>
            <person name="Pepin K.H."/>
            <person name="Johnson M."/>
            <person name="Thiruvilangam P."/>
            <person name="Bhonagiri V."/>
            <person name="Nash W.E."/>
            <person name="Mardis E.R."/>
            <person name="Wilson R.K."/>
        </authorList>
    </citation>
    <scope>NUCLEOTIDE SEQUENCE [LARGE SCALE GENOMIC DNA]</scope>
    <source>
        <strain evidence="3">DSM 17135 / JCM 12973 / M2</strain>
    </source>
</reference>
<sequence length="60" mass="6897">MKNVIAVKALKQNCTCVFSYPIPHVAHRNSVFIRYALVDFLLFLLPLQSSIILIQKHENT</sequence>
<keyword evidence="1" id="KW-1133">Transmembrane helix</keyword>
<evidence type="ECO:0000313" key="3">
    <source>
        <dbReference type="Proteomes" id="UP000003452"/>
    </source>
</evidence>
<keyword evidence="1" id="KW-0812">Transmembrane</keyword>
<dbReference type="AlphaFoldDB" id="B5D2W2"/>
<feature type="transmembrane region" description="Helical" evidence="1">
    <location>
        <begin position="32"/>
        <end position="54"/>
    </location>
</feature>
<reference evidence="2 3" key="1">
    <citation type="submission" date="2008-08" db="EMBL/GenBank/DDBJ databases">
        <title>Draft genome sequence of Bacteroides plebeius (DSM 17135).</title>
        <authorList>
            <person name="Sudarsanam P."/>
            <person name="Ley R."/>
            <person name="Guruge J."/>
            <person name="Turnbaugh P.J."/>
            <person name="Mahowald M."/>
            <person name="Liep D."/>
            <person name="Gordon J."/>
        </authorList>
    </citation>
    <scope>NUCLEOTIDE SEQUENCE [LARGE SCALE GENOMIC DNA]</scope>
    <source>
        <strain evidence="3">DSM 17135 / JCM 12973 / M2</strain>
    </source>
</reference>
<evidence type="ECO:0000313" key="2">
    <source>
        <dbReference type="EMBL" id="EDY93912.1"/>
    </source>
</evidence>
<dbReference type="HOGENOM" id="CLU_2931713_0_0_10"/>
<evidence type="ECO:0000256" key="1">
    <source>
        <dbReference type="SAM" id="Phobius"/>
    </source>
</evidence>
<comment type="caution">
    <text evidence="2">The sequence shown here is derived from an EMBL/GenBank/DDBJ whole genome shotgun (WGS) entry which is preliminary data.</text>
</comment>
<accession>B5D2W2</accession>
<organism evidence="2 3">
    <name type="scientific">Phocaeicola plebeius (strain DSM 17135 / JCM 12973 / CCUG 54634 / M2)</name>
    <name type="common">Bacteroides plebeius</name>
    <dbReference type="NCBI Taxonomy" id="484018"/>
    <lineage>
        <taxon>Bacteria</taxon>
        <taxon>Pseudomonadati</taxon>
        <taxon>Bacteroidota</taxon>
        <taxon>Bacteroidia</taxon>
        <taxon>Bacteroidales</taxon>
        <taxon>Bacteroidaceae</taxon>
        <taxon>Phocaeicola</taxon>
    </lineage>
</organism>
<gene>
    <name evidence="2" type="ORF">BACPLE_03352</name>
</gene>
<dbReference type="EMBL" id="ABQC02000024">
    <property type="protein sequence ID" value="EDY93912.1"/>
    <property type="molecule type" value="Genomic_DNA"/>
</dbReference>
<keyword evidence="1" id="KW-0472">Membrane</keyword>
<protein>
    <submittedName>
        <fullName evidence="2">Uncharacterized protein</fullName>
    </submittedName>
</protein>
<name>B5D2W2_PHOPM</name>
<proteinExistence type="predicted"/>